<organism evidence="2 3">
    <name type="scientific">Victivallis lenta</name>
    <dbReference type="NCBI Taxonomy" id="2606640"/>
    <lineage>
        <taxon>Bacteria</taxon>
        <taxon>Pseudomonadati</taxon>
        <taxon>Lentisphaerota</taxon>
        <taxon>Lentisphaeria</taxon>
        <taxon>Victivallales</taxon>
        <taxon>Victivallaceae</taxon>
        <taxon>Victivallis</taxon>
    </lineage>
</organism>
<proteinExistence type="predicted"/>
<feature type="domain" description="DUF3846" evidence="1">
    <location>
        <begin position="18"/>
        <end position="102"/>
    </location>
</feature>
<dbReference type="Pfam" id="PF12957">
    <property type="entry name" value="DUF3846"/>
    <property type="match status" value="1"/>
</dbReference>
<accession>A0A844G1I4</accession>
<evidence type="ECO:0000313" key="3">
    <source>
        <dbReference type="Proteomes" id="UP000435649"/>
    </source>
</evidence>
<dbReference type="InterPro" id="IPR024559">
    <property type="entry name" value="DUF3846"/>
</dbReference>
<dbReference type="Proteomes" id="UP000435649">
    <property type="component" value="Unassembled WGS sequence"/>
</dbReference>
<keyword evidence="3" id="KW-1185">Reference proteome</keyword>
<comment type="caution">
    <text evidence="2">The sequence shown here is derived from an EMBL/GenBank/DDBJ whole genome shotgun (WGS) entry which is preliminary data.</text>
</comment>
<dbReference type="AlphaFoldDB" id="A0A844G1I4"/>
<dbReference type="EMBL" id="VUNS01000011">
    <property type="protein sequence ID" value="MST97550.1"/>
    <property type="molecule type" value="Genomic_DNA"/>
</dbReference>
<evidence type="ECO:0000259" key="1">
    <source>
        <dbReference type="Pfam" id="PF12957"/>
    </source>
</evidence>
<gene>
    <name evidence="2" type="ORF">FYJ85_10920</name>
</gene>
<name>A0A844G1I4_9BACT</name>
<evidence type="ECO:0000313" key="2">
    <source>
        <dbReference type="EMBL" id="MST97550.1"/>
    </source>
</evidence>
<reference evidence="2 3" key="1">
    <citation type="submission" date="2019-08" db="EMBL/GenBank/DDBJ databases">
        <title>In-depth cultivation of the pig gut microbiome towards novel bacterial diversity and tailored functional studies.</title>
        <authorList>
            <person name="Wylensek D."/>
            <person name="Hitch T.C.A."/>
            <person name="Clavel T."/>
        </authorList>
    </citation>
    <scope>NUCLEOTIDE SEQUENCE [LARGE SCALE GENOMIC DNA]</scope>
    <source>
        <strain evidence="2 3">BBE-744-WT-12</strain>
    </source>
</reference>
<sequence>MPHERSMGLRSETGEFFMRAIFINAVDRKVEEIQIENELHAFYERIGCDMIQCLDVGANHVLVCDEEGRLRNWKVGFRWPGSEGIAGNALLVCVDKNDDFTDAKVPRILIERNIKFLDLEKTPLPPPAFGCAFIPDLSPESIEAARAEAMHDLLRKRGC</sequence>
<protein>
    <submittedName>
        <fullName evidence="2">DUF3846 domain-containing protein</fullName>
    </submittedName>
</protein>